<comment type="similarity">
    <text evidence="1">Belongs to the short-chain dehydrogenases/reductases (SDR) family.</text>
</comment>
<dbReference type="RefSeq" id="WP_092928099.1">
    <property type="nucleotide sequence ID" value="NZ_FOMZ01000010.1"/>
</dbReference>
<keyword evidence="2" id="KW-0560">Oxidoreductase</keyword>
<organism evidence="3 4">
    <name type="scientific">Actinopolyspora alba</name>
    <dbReference type="NCBI Taxonomy" id="673379"/>
    <lineage>
        <taxon>Bacteria</taxon>
        <taxon>Bacillati</taxon>
        <taxon>Actinomycetota</taxon>
        <taxon>Actinomycetes</taxon>
        <taxon>Actinopolysporales</taxon>
        <taxon>Actinopolysporaceae</taxon>
        <taxon>Actinopolyspora</taxon>
        <taxon>Actinopolyspora alba group</taxon>
    </lineage>
</organism>
<evidence type="ECO:0000256" key="1">
    <source>
        <dbReference type="ARBA" id="ARBA00006484"/>
    </source>
</evidence>
<dbReference type="Pfam" id="PF00106">
    <property type="entry name" value="adh_short"/>
    <property type="match status" value="1"/>
</dbReference>
<name>A0A1I1Z752_9ACTN</name>
<evidence type="ECO:0000256" key="2">
    <source>
        <dbReference type="ARBA" id="ARBA00023002"/>
    </source>
</evidence>
<protein>
    <submittedName>
        <fullName evidence="3">NAD(P)-dependent dehydrogenase, short-chain alcohol dehydrogenase family</fullName>
    </submittedName>
</protein>
<gene>
    <name evidence="3" type="ORF">SAMN04487819_11043</name>
</gene>
<accession>A0A1I1Z752</accession>
<dbReference type="EMBL" id="FOMZ01000010">
    <property type="protein sequence ID" value="SFE26150.1"/>
    <property type="molecule type" value="Genomic_DNA"/>
</dbReference>
<dbReference type="Proteomes" id="UP000198716">
    <property type="component" value="Unassembled WGS sequence"/>
</dbReference>
<dbReference type="Gene3D" id="3.40.50.720">
    <property type="entry name" value="NAD(P)-binding Rossmann-like Domain"/>
    <property type="match status" value="1"/>
</dbReference>
<dbReference type="AlphaFoldDB" id="A0A1I1Z752"/>
<dbReference type="InterPro" id="IPR002347">
    <property type="entry name" value="SDR_fam"/>
</dbReference>
<dbReference type="PANTHER" id="PTHR24321">
    <property type="entry name" value="DEHYDROGENASES, SHORT CHAIN"/>
    <property type="match status" value="1"/>
</dbReference>
<dbReference type="InterPro" id="IPR036291">
    <property type="entry name" value="NAD(P)-bd_dom_sf"/>
</dbReference>
<dbReference type="InterPro" id="IPR020904">
    <property type="entry name" value="Sc_DH/Rdtase_CS"/>
</dbReference>
<evidence type="ECO:0000313" key="4">
    <source>
        <dbReference type="Proteomes" id="UP000198716"/>
    </source>
</evidence>
<reference evidence="4" key="1">
    <citation type="submission" date="2016-10" db="EMBL/GenBank/DDBJ databases">
        <authorList>
            <person name="Varghese N."/>
            <person name="Submissions S."/>
        </authorList>
    </citation>
    <scope>NUCLEOTIDE SEQUENCE [LARGE SCALE GENOMIC DNA]</scope>
    <source>
        <strain evidence="4">DSM 45004</strain>
    </source>
</reference>
<dbReference type="PROSITE" id="PS00061">
    <property type="entry name" value="ADH_SHORT"/>
    <property type="match status" value="1"/>
</dbReference>
<evidence type="ECO:0000313" key="3">
    <source>
        <dbReference type="EMBL" id="SFE26150.1"/>
    </source>
</evidence>
<dbReference type="CDD" id="cd05233">
    <property type="entry name" value="SDR_c"/>
    <property type="match status" value="1"/>
</dbReference>
<dbReference type="GO" id="GO:0016491">
    <property type="term" value="F:oxidoreductase activity"/>
    <property type="evidence" value="ECO:0007669"/>
    <property type="project" value="UniProtKB-KW"/>
</dbReference>
<dbReference type="PRINTS" id="PR00081">
    <property type="entry name" value="GDHRDH"/>
</dbReference>
<dbReference type="PANTHER" id="PTHR24321:SF8">
    <property type="entry name" value="ESTRADIOL 17-BETA-DEHYDROGENASE 8-RELATED"/>
    <property type="match status" value="1"/>
</dbReference>
<dbReference type="SUPFAM" id="SSF51735">
    <property type="entry name" value="NAD(P)-binding Rossmann-fold domains"/>
    <property type="match status" value="1"/>
</dbReference>
<sequence length="255" mass="27008">MTQSDDESPAGKRALVVGGSTGIGRGIADAWAAEGMDVVVLSRSEPSDASSSNLRWEPLDLLDAAKTKERLADLAVDPLWAVCFSAVDYGAKRAPLGEVTEAEWRTQFEINLHGLWLTLSATLPALRASAPGLFVGVSSEVVHNAGPMRSGYAATKAAGAALLDSVRLEESTDEIRIVQVLPEGMVDTPGIRRRRSSDFDFSSYMTPDTFAPLAAELVRTRGVEFQGDSLVVGSGGDWRSLSSGAPVSQSRRAGS</sequence>
<proteinExistence type="inferred from homology"/>
<keyword evidence="4" id="KW-1185">Reference proteome</keyword>